<dbReference type="AlphaFoldDB" id="A0A066X4P3"/>
<dbReference type="Gene3D" id="1.20.1170.10">
    <property type="match status" value="1"/>
</dbReference>
<dbReference type="Proteomes" id="UP000027238">
    <property type="component" value="Unassembled WGS sequence"/>
</dbReference>
<sequence>MGIEAEDLESEAGKIHEVFSKFLTDLTTYTGRFDCWATEKEGILTGQINQLNKEIGDLKQELAKLTTAMIALGGVAGVGLPALLVGAACAGPYAPIVIGIGVLFAIGTVGAITGMAFRSSAIKKEIEEKESQTNLKTQVNAIQQSRSELKALGVTLADDNANVVGIINTAWSYCQDDAVEIKKWLENGAGDTDIREYMALELGKADNIYSVMRLKLNANGGAKA</sequence>
<proteinExistence type="predicted"/>
<name>A0A066X4P3_COLSU</name>
<keyword evidence="1" id="KW-0812">Transmembrane</keyword>
<dbReference type="eggNOG" id="ENOG502S75S">
    <property type="taxonomic scope" value="Eukaryota"/>
</dbReference>
<keyword evidence="1" id="KW-0472">Membrane</keyword>
<dbReference type="SUPFAM" id="SSF58100">
    <property type="entry name" value="Bacterial hemolysins"/>
    <property type="match status" value="1"/>
</dbReference>
<protein>
    <submittedName>
        <fullName evidence="2">Uncharacterized protein</fullName>
    </submittedName>
</protein>
<evidence type="ECO:0000313" key="2">
    <source>
        <dbReference type="EMBL" id="KDN60676.1"/>
    </source>
</evidence>
<gene>
    <name evidence="2" type="ORF">CSUB01_04084</name>
</gene>
<evidence type="ECO:0000256" key="1">
    <source>
        <dbReference type="SAM" id="Phobius"/>
    </source>
</evidence>
<feature type="transmembrane region" description="Helical" evidence="1">
    <location>
        <begin position="68"/>
        <end position="87"/>
    </location>
</feature>
<comment type="caution">
    <text evidence="2">The sequence shown here is derived from an EMBL/GenBank/DDBJ whole genome shotgun (WGS) entry which is preliminary data.</text>
</comment>
<feature type="transmembrane region" description="Helical" evidence="1">
    <location>
        <begin position="93"/>
        <end position="117"/>
    </location>
</feature>
<dbReference type="HOGENOM" id="CLU_1234945_0_0_1"/>
<organism evidence="2 3">
    <name type="scientific">Colletotrichum sublineola</name>
    <name type="common">Sorghum anthracnose fungus</name>
    <dbReference type="NCBI Taxonomy" id="1173701"/>
    <lineage>
        <taxon>Eukaryota</taxon>
        <taxon>Fungi</taxon>
        <taxon>Dikarya</taxon>
        <taxon>Ascomycota</taxon>
        <taxon>Pezizomycotina</taxon>
        <taxon>Sordariomycetes</taxon>
        <taxon>Hypocreomycetidae</taxon>
        <taxon>Glomerellales</taxon>
        <taxon>Glomerellaceae</taxon>
        <taxon>Colletotrichum</taxon>
        <taxon>Colletotrichum graminicola species complex</taxon>
    </lineage>
</organism>
<reference evidence="3" key="1">
    <citation type="journal article" date="2014" name="Genome Announc.">
        <title>Draft genome sequence of Colletotrichum sublineola, a destructive pathogen of cultivated sorghum.</title>
        <authorList>
            <person name="Baroncelli R."/>
            <person name="Sanz-Martin J.M."/>
            <person name="Rech G.E."/>
            <person name="Sukno S.A."/>
            <person name="Thon M.R."/>
        </authorList>
    </citation>
    <scope>NUCLEOTIDE SEQUENCE [LARGE SCALE GENOMIC DNA]</scope>
    <source>
        <strain evidence="3">TX430BB</strain>
    </source>
</reference>
<keyword evidence="1" id="KW-1133">Transmembrane helix</keyword>
<evidence type="ECO:0000313" key="3">
    <source>
        <dbReference type="Proteomes" id="UP000027238"/>
    </source>
</evidence>
<dbReference type="EMBL" id="JMSE01001482">
    <property type="protein sequence ID" value="KDN60676.1"/>
    <property type="molecule type" value="Genomic_DNA"/>
</dbReference>
<keyword evidence="3" id="KW-1185">Reference proteome</keyword>
<accession>A0A066X4P3</accession>
<dbReference type="OrthoDB" id="4961018at2759"/>